<evidence type="ECO:0000313" key="3">
    <source>
        <dbReference type="Proteomes" id="UP001597116"/>
    </source>
</evidence>
<keyword evidence="1" id="KW-0472">Membrane</keyword>
<organism evidence="2 3">
    <name type="scientific">Larkinella insperata</name>
    <dbReference type="NCBI Taxonomy" id="332158"/>
    <lineage>
        <taxon>Bacteria</taxon>
        <taxon>Pseudomonadati</taxon>
        <taxon>Bacteroidota</taxon>
        <taxon>Cytophagia</taxon>
        <taxon>Cytophagales</taxon>
        <taxon>Spirosomataceae</taxon>
        <taxon>Larkinella</taxon>
    </lineage>
</organism>
<dbReference type="RefSeq" id="WP_265990410.1">
    <property type="nucleotide sequence ID" value="NZ_CP110973.1"/>
</dbReference>
<comment type="caution">
    <text evidence="2">The sequence shown here is derived from an EMBL/GenBank/DDBJ whole genome shotgun (WGS) entry which is preliminary data.</text>
</comment>
<evidence type="ECO:0000313" key="2">
    <source>
        <dbReference type="EMBL" id="MFD1139727.1"/>
    </source>
</evidence>
<dbReference type="Pfam" id="PF11188">
    <property type="entry name" value="DUF2975"/>
    <property type="match status" value="1"/>
</dbReference>
<protein>
    <submittedName>
        <fullName evidence="2">DUF2975 domain-containing protein</fullName>
    </submittedName>
</protein>
<feature type="transmembrane region" description="Helical" evidence="1">
    <location>
        <begin position="12"/>
        <end position="37"/>
    </location>
</feature>
<sequence length="205" mass="23485">MKPQFVFSFLRIATSILFYLMVLITIAVFCVGALSFYEGNTGQMKAQFTQEVMVSDEADEKPKRHYSEDGLAQLSAISNRYRLEFKPNSDLGYYFFGMNMLNLLLVMTILWQFRRIFGEANVVDPFKKSIFRRLVVLSILFAASDLIRLIHYLVFGRLVHRHLSSPSFDLITELGNGLITGLIVYAIAVIYQRGIVFQEENALTV</sequence>
<feature type="transmembrane region" description="Helical" evidence="1">
    <location>
        <begin position="91"/>
        <end position="113"/>
    </location>
</feature>
<proteinExistence type="predicted"/>
<evidence type="ECO:0000256" key="1">
    <source>
        <dbReference type="SAM" id="Phobius"/>
    </source>
</evidence>
<name>A0ABW3PZ52_9BACT</name>
<keyword evidence="3" id="KW-1185">Reference proteome</keyword>
<dbReference type="EMBL" id="JBHTLP010000001">
    <property type="protein sequence ID" value="MFD1139727.1"/>
    <property type="molecule type" value="Genomic_DNA"/>
</dbReference>
<reference evidence="3" key="1">
    <citation type="journal article" date="2019" name="Int. J. Syst. Evol. Microbiol.">
        <title>The Global Catalogue of Microorganisms (GCM) 10K type strain sequencing project: providing services to taxonomists for standard genome sequencing and annotation.</title>
        <authorList>
            <consortium name="The Broad Institute Genomics Platform"/>
            <consortium name="The Broad Institute Genome Sequencing Center for Infectious Disease"/>
            <person name="Wu L."/>
            <person name="Ma J."/>
        </authorList>
    </citation>
    <scope>NUCLEOTIDE SEQUENCE [LARGE SCALE GENOMIC DNA]</scope>
    <source>
        <strain evidence="3">CCUG 55608</strain>
    </source>
</reference>
<keyword evidence="1" id="KW-1133">Transmembrane helix</keyword>
<keyword evidence="1" id="KW-0812">Transmembrane</keyword>
<feature type="transmembrane region" description="Helical" evidence="1">
    <location>
        <begin position="174"/>
        <end position="191"/>
    </location>
</feature>
<dbReference type="Proteomes" id="UP001597116">
    <property type="component" value="Unassembled WGS sequence"/>
</dbReference>
<feature type="transmembrane region" description="Helical" evidence="1">
    <location>
        <begin position="134"/>
        <end position="154"/>
    </location>
</feature>
<gene>
    <name evidence="2" type="ORF">ACFQ4C_01340</name>
</gene>
<dbReference type="InterPro" id="IPR021354">
    <property type="entry name" value="DUF2975"/>
</dbReference>
<accession>A0ABW3PZ52</accession>